<sequence>MHVLVRGVDETGASLVISRNSISRGLRSRAEELVALKLGPKSEHEIRSSLEKEITADRWTRLDREIRMAANEIGAIDLYRDVARRRIPKSLA</sequence>
<proteinExistence type="predicted"/>
<evidence type="ECO:0000313" key="1">
    <source>
        <dbReference type="EMBL" id="BAM91992.1"/>
    </source>
</evidence>
<gene>
    <name evidence="1" type="ORF">S58_60160</name>
</gene>
<dbReference type="KEGG" id="aol:S58_60160"/>
<dbReference type="HOGENOM" id="CLU_2407494_0_0_5"/>
<evidence type="ECO:0000313" key="2">
    <source>
        <dbReference type="Proteomes" id="UP000011841"/>
    </source>
</evidence>
<accession>M4ZDU1</accession>
<dbReference type="AlphaFoldDB" id="M4ZDU1"/>
<reference evidence="1 2" key="1">
    <citation type="journal article" date="2013" name="Appl. Environ. Microbiol.">
        <title>Genome analysis suggests that the soil oligotrophic bacterium Agromonas oligotrophica (Bradyrhizobium oligotrophicum) is a nitrogen-fixing symbiont of Aeschynomene indica.</title>
        <authorList>
            <person name="Okubo T."/>
            <person name="Fukushima S."/>
            <person name="Itakura M."/>
            <person name="Oshima K."/>
            <person name="Longtonglang A."/>
            <person name="Teaumroong N."/>
            <person name="Mitsui H."/>
            <person name="Hattori M."/>
            <person name="Hattori R."/>
            <person name="Hattori T."/>
            <person name="Minamisawa K."/>
        </authorList>
    </citation>
    <scope>NUCLEOTIDE SEQUENCE [LARGE SCALE GENOMIC DNA]</scope>
    <source>
        <strain evidence="1 2">S58</strain>
    </source>
</reference>
<dbReference type="Proteomes" id="UP000011841">
    <property type="component" value="Chromosome"/>
</dbReference>
<dbReference type="EMBL" id="AP012603">
    <property type="protein sequence ID" value="BAM91992.1"/>
    <property type="molecule type" value="Genomic_DNA"/>
</dbReference>
<dbReference type="PATRIC" id="fig|1245469.3.peg.6152"/>
<name>M4ZDU1_9BRAD</name>
<keyword evidence="2" id="KW-1185">Reference proteome</keyword>
<dbReference type="STRING" id="1245469.S58_60160"/>
<dbReference type="RefSeq" id="WP_015669077.1">
    <property type="nucleotide sequence ID" value="NC_020453.1"/>
</dbReference>
<dbReference type="eggNOG" id="COG3843">
    <property type="taxonomic scope" value="Bacteria"/>
</dbReference>
<organism evidence="1 2">
    <name type="scientific">Bradyrhizobium oligotrophicum S58</name>
    <dbReference type="NCBI Taxonomy" id="1245469"/>
    <lineage>
        <taxon>Bacteria</taxon>
        <taxon>Pseudomonadati</taxon>
        <taxon>Pseudomonadota</taxon>
        <taxon>Alphaproteobacteria</taxon>
        <taxon>Hyphomicrobiales</taxon>
        <taxon>Nitrobacteraceae</taxon>
        <taxon>Bradyrhizobium</taxon>
    </lineage>
</organism>
<dbReference type="GeneID" id="301821245"/>
<protein>
    <submittedName>
        <fullName evidence="1">Uncharacterized protein</fullName>
    </submittedName>
</protein>